<sequence>MPCASILAAAKFEIATFSADVTVPMGHGMMGGLWKSKSVADPLFAKGVVLTGGDKPVVFVSVDWCEIRNASFDRWREELASAADTTRERVLVSAIHQHDAPVTDLEAQRTLNRLGLEGSVCDLAFHEKAVQRTAASLRTSLEKMHLVTHIGLGKAKVEKIASNRRYVLPNGKISFGRGSASGRNVLAANAPEGTIDPWLKSISFWDGDRPIAALSG</sequence>
<evidence type="ECO:0008006" key="2">
    <source>
        <dbReference type="Google" id="ProtNLM"/>
    </source>
</evidence>
<name>A0A382Q976_9ZZZZ</name>
<gene>
    <name evidence="1" type="ORF">METZ01_LOCUS334339</name>
</gene>
<feature type="non-terminal residue" evidence="1">
    <location>
        <position position="216"/>
    </location>
</feature>
<accession>A0A382Q976</accession>
<evidence type="ECO:0000313" key="1">
    <source>
        <dbReference type="EMBL" id="SVC81485.1"/>
    </source>
</evidence>
<dbReference type="EMBL" id="UINC01112494">
    <property type="protein sequence ID" value="SVC81485.1"/>
    <property type="molecule type" value="Genomic_DNA"/>
</dbReference>
<reference evidence="1" key="1">
    <citation type="submission" date="2018-05" db="EMBL/GenBank/DDBJ databases">
        <authorList>
            <person name="Lanie J.A."/>
            <person name="Ng W.-L."/>
            <person name="Kazmierczak K.M."/>
            <person name="Andrzejewski T.M."/>
            <person name="Davidsen T.M."/>
            <person name="Wayne K.J."/>
            <person name="Tettelin H."/>
            <person name="Glass J.I."/>
            <person name="Rusch D."/>
            <person name="Podicherti R."/>
            <person name="Tsui H.-C.T."/>
            <person name="Winkler M.E."/>
        </authorList>
    </citation>
    <scope>NUCLEOTIDE SEQUENCE</scope>
</reference>
<proteinExistence type="predicted"/>
<organism evidence="1">
    <name type="scientific">marine metagenome</name>
    <dbReference type="NCBI Taxonomy" id="408172"/>
    <lineage>
        <taxon>unclassified sequences</taxon>
        <taxon>metagenomes</taxon>
        <taxon>ecological metagenomes</taxon>
    </lineage>
</organism>
<protein>
    <recommendedName>
        <fullName evidence="2">Neutral/alkaline non-lysosomal ceramidase N-terminal domain-containing protein</fullName>
    </recommendedName>
</protein>
<dbReference type="AlphaFoldDB" id="A0A382Q976"/>